<evidence type="ECO:0000259" key="3">
    <source>
        <dbReference type="PROSITE" id="PS50157"/>
    </source>
</evidence>
<dbReference type="EMBL" id="VYZK01004661">
    <property type="protein sequence ID" value="NWT77440.1"/>
    <property type="molecule type" value="Genomic_DNA"/>
</dbReference>
<gene>
    <name evidence="4" type="primary">Znf574_2</name>
    <name evidence="4" type="ORF">PRUHIM_R15469</name>
</gene>
<dbReference type="InterPro" id="IPR013087">
    <property type="entry name" value="Znf_C2H2_type"/>
</dbReference>
<evidence type="ECO:0000313" key="5">
    <source>
        <dbReference type="Proteomes" id="UP000566454"/>
    </source>
</evidence>
<dbReference type="Gene3D" id="3.30.160.60">
    <property type="entry name" value="Classic Zinc Finger"/>
    <property type="match status" value="1"/>
</dbReference>
<reference evidence="4 5" key="1">
    <citation type="submission" date="2019-09" db="EMBL/GenBank/DDBJ databases">
        <title>Bird 10,000 Genomes (B10K) Project - Family phase.</title>
        <authorList>
            <person name="Zhang G."/>
        </authorList>
    </citation>
    <scope>NUCLEOTIDE SEQUENCE [LARGE SCALE GENOMIC DNA]</scope>
    <source>
        <strain evidence="4">B10K-DU-013-18</strain>
        <tissue evidence="4">Muscle</tissue>
    </source>
</reference>
<keyword evidence="1" id="KW-0863">Zinc-finger</keyword>
<feature type="non-terminal residue" evidence="4">
    <location>
        <position position="80"/>
    </location>
</feature>
<dbReference type="GO" id="GO:0008270">
    <property type="term" value="F:zinc ion binding"/>
    <property type="evidence" value="ECO:0007669"/>
    <property type="project" value="UniProtKB-KW"/>
</dbReference>
<dbReference type="SUPFAM" id="SSF57667">
    <property type="entry name" value="beta-beta-alpha zinc fingers"/>
    <property type="match status" value="1"/>
</dbReference>
<dbReference type="InterPro" id="IPR036236">
    <property type="entry name" value="Znf_C2H2_sf"/>
</dbReference>
<dbReference type="PROSITE" id="PS00028">
    <property type="entry name" value="ZINC_FINGER_C2H2_1"/>
    <property type="match status" value="1"/>
</dbReference>
<evidence type="ECO:0000256" key="2">
    <source>
        <dbReference type="SAM" id="MobiDB-lite"/>
    </source>
</evidence>
<feature type="region of interest" description="Disordered" evidence="2">
    <location>
        <begin position="31"/>
        <end position="57"/>
    </location>
</feature>
<keyword evidence="5" id="KW-1185">Reference proteome</keyword>
<keyword evidence="1" id="KW-0479">Metal-binding</keyword>
<accession>A0A7K5REX2</accession>
<name>A0A7K5REX2_9PASE</name>
<protein>
    <submittedName>
        <fullName evidence="4">ZN574 protein</fullName>
    </submittedName>
</protein>
<sequence length="80" mass="8716">EHRCANAGWKFECGVCGKKCGSVTRLKAHEKSHGYGGEDGQEDHQEARSAPNRRGAAAKNLECGECKKLFSTETSLAVHR</sequence>
<feature type="domain" description="C2H2-type" evidence="3">
    <location>
        <begin position="61"/>
        <end position="80"/>
    </location>
</feature>
<comment type="caution">
    <text evidence="4">The sequence shown here is derived from an EMBL/GenBank/DDBJ whole genome shotgun (WGS) entry which is preliminary data.</text>
</comment>
<feature type="non-terminal residue" evidence="4">
    <location>
        <position position="1"/>
    </location>
</feature>
<keyword evidence="1" id="KW-0862">Zinc</keyword>
<dbReference type="PROSITE" id="PS50157">
    <property type="entry name" value="ZINC_FINGER_C2H2_2"/>
    <property type="match status" value="2"/>
</dbReference>
<feature type="domain" description="C2H2-type" evidence="3">
    <location>
        <begin position="11"/>
        <end position="33"/>
    </location>
</feature>
<evidence type="ECO:0000256" key="1">
    <source>
        <dbReference type="PROSITE-ProRule" id="PRU00042"/>
    </source>
</evidence>
<evidence type="ECO:0000313" key="4">
    <source>
        <dbReference type="EMBL" id="NWT77440.1"/>
    </source>
</evidence>
<proteinExistence type="predicted"/>
<dbReference type="Proteomes" id="UP000566454">
    <property type="component" value="Unassembled WGS sequence"/>
</dbReference>
<dbReference type="Pfam" id="PF12874">
    <property type="entry name" value="zf-met"/>
    <property type="match status" value="1"/>
</dbReference>
<dbReference type="AlphaFoldDB" id="A0A7K5REX2"/>
<organism evidence="4 5">
    <name type="scientific">Prunella himalayana</name>
    <dbReference type="NCBI Taxonomy" id="670356"/>
    <lineage>
        <taxon>Eukaryota</taxon>
        <taxon>Metazoa</taxon>
        <taxon>Chordata</taxon>
        <taxon>Craniata</taxon>
        <taxon>Vertebrata</taxon>
        <taxon>Euteleostomi</taxon>
        <taxon>Archelosauria</taxon>
        <taxon>Archosauria</taxon>
        <taxon>Dinosauria</taxon>
        <taxon>Saurischia</taxon>
        <taxon>Theropoda</taxon>
        <taxon>Coelurosauria</taxon>
        <taxon>Aves</taxon>
        <taxon>Neognathae</taxon>
        <taxon>Neoaves</taxon>
        <taxon>Telluraves</taxon>
        <taxon>Australaves</taxon>
        <taxon>Passeriformes</taxon>
        <taxon>Passeroidea</taxon>
        <taxon>Prunellidae</taxon>
        <taxon>Prunella</taxon>
    </lineage>
</organism>